<feature type="region of interest" description="Disordered" evidence="1">
    <location>
        <begin position="560"/>
        <end position="636"/>
    </location>
</feature>
<protein>
    <submittedName>
        <fullName evidence="2">Uncharacterized protein</fullName>
    </submittedName>
</protein>
<proteinExistence type="predicted"/>
<feature type="region of interest" description="Disordered" evidence="1">
    <location>
        <begin position="697"/>
        <end position="823"/>
    </location>
</feature>
<gene>
    <name evidence="2" type="ORF">M408DRAFT_329822</name>
</gene>
<dbReference type="Proteomes" id="UP000054097">
    <property type="component" value="Unassembled WGS sequence"/>
</dbReference>
<reference evidence="3" key="2">
    <citation type="submission" date="2015-01" db="EMBL/GenBank/DDBJ databases">
        <title>Evolutionary Origins and Diversification of the Mycorrhizal Mutualists.</title>
        <authorList>
            <consortium name="DOE Joint Genome Institute"/>
            <consortium name="Mycorrhizal Genomics Consortium"/>
            <person name="Kohler A."/>
            <person name="Kuo A."/>
            <person name="Nagy L.G."/>
            <person name="Floudas D."/>
            <person name="Copeland A."/>
            <person name="Barry K.W."/>
            <person name="Cichocki N."/>
            <person name="Veneault-Fourrey C."/>
            <person name="LaButti K."/>
            <person name="Lindquist E.A."/>
            <person name="Lipzen A."/>
            <person name="Lundell T."/>
            <person name="Morin E."/>
            <person name="Murat C."/>
            <person name="Riley R."/>
            <person name="Ohm R."/>
            <person name="Sun H."/>
            <person name="Tunlid A."/>
            <person name="Henrissat B."/>
            <person name="Grigoriev I.V."/>
            <person name="Hibbett D.S."/>
            <person name="Martin F."/>
        </authorList>
    </citation>
    <scope>NUCLEOTIDE SEQUENCE [LARGE SCALE GENOMIC DNA]</scope>
    <source>
        <strain evidence="3">MAFF 305830</strain>
    </source>
</reference>
<keyword evidence="3" id="KW-1185">Reference proteome</keyword>
<dbReference type="HOGENOM" id="CLU_262736_0_0_1"/>
<feature type="compositionally biased region" description="Low complexity" evidence="1">
    <location>
        <begin position="796"/>
        <end position="805"/>
    </location>
</feature>
<feature type="compositionally biased region" description="Polar residues" evidence="1">
    <location>
        <begin position="172"/>
        <end position="190"/>
    </location>
</feature>
<sequence length="1285" mass="138244">MLAANRLNADIPSPSLHLLGSDAGLRTHSPLLTTRAEDGHHYQQASTSRYDRDKLLPEIPVDSTHALDAFAQGSRPGAHSPSVVSHSRSPVNRVVGLFTSNSARAVMGAPSTSRQRPVNASNFTTRAHQHSNSQERSYWERSPNNALISLPGLGEPSIGDIIDITPMASTETITESSSRYDLSLESTPPRSESIRRGPPAPIKIPNGRIHAPAIIVERDADLAELDSRISVSIRAPRAPRKSTKRSKTREQPTKPIAAPAAPLQQPSRAPSISSDGGEVLTEASNDEFRFSLGFLMQPERTSVMTTRTGRADSATLPELSPFLASDSYIPPVPIIPPSLLQASQRPALSPLASAYSQLTANARPAKKLDEESVTEYSPAFTAASPLDSADMIRRRTSSVPLPADATNGVKMSPALRRVIEVDSPRSFASSSKSDIDSPPIKSPGSQSQYSAATPELSPARKTKVSTPDSGSTVSNSNVSDMFEMVSRPGISRGPSSFTSSEHRALPRSAVPMSAVSPGLSTASLDQYLDSMVLENSMLGQRIVLNDDFIFARLLEGKKDEDTDATTFAPSHQEPEETQQQPQRAEPRKLKFPPLEGSEFPPIIRPANKERRLSFPSPINSASPTMHERRPSAPSPMTGGPSAILFTPSSHQPLHAALDAYKPSGLAASVSKKLRATDDIGVRTSNLSIKTDHIRTAPRQGLFPYTPFSQSSDTFSPAPATLGGKTDLRINASNKAPLPSALSTSMSVKLASRSRTRPPSGPRKQKAGGRPSSSKGKENSLSSSENGVMPTVPESPDPSNSRSRSNTEVVPAQPSPFSPSPNFSTSAVRFRGLTLDVAKWTFTQEELQELSRRAICQSADPLAIRLLPSTILDKDIPAEMERLELLREDLKANYKYQYRRRQTAQKNLSTILEKMGTSTMTASQIAATAKLVEELQDVGNKTDQISEELHMVSDQISQLRSLLDNHSASALAMALRKINTSFMKTSAETADLRTQIGNLTAEREDAWAMADGLERELNEVKAQLEKERSRNVGSPLIKGAIRKNASNTMEDAPPSASRVLAARKLSVRRSKASLRPLKATGIASPALFSALNTGRSIQSSYYDSPTSANVVPPVPSLHSAGIFSAGVASAGMGSTGMASASIISADSRKALSRRSDSFSGTPGSSSSKDLANAQNELLQMLGVPVRGMTGGGFRRTRSFSDADIRASMFPPSPPLNGLAAPPLPESSNRESRITSLYGAYMSRSNTIAGRRMTRKRQTTNQWDMEAIYDGILDDPDTLFSVVKTGL</sequence>
<feature type="compositionally biased region" description="Basic residues" evidence="1">
    <location>
        <begin position="237"/>
        <end position="247"/>
    </location>
</feature>
<evidence type="ECO:0000313" key="2">
    <source>
        <dbReference type="EMBL" id="KIM27905.1"/>
    </source>
</evidence>
<feature type="region of interest" description="Disordered" evidence="1">
    <location>
        <begin position="1209"/>
        <end position="1228"/>
    </location>
</feature>
<reference evidence="2 3" key="1">
    <citation type="submission" date="2014-04" db="EMBL/GenBank/DDBJ databases">
        <authorList>
            <consortium name="DOE Joint Genome Institute"/>
            <person name="Kuo A."/>
            <person name="Zuccaro A."/>
            <person name="Kohler A."/>
            <person name="Nagy L.G."/>
            <person name="Floudas D."/>
            <person name="Copeland A."/>
            <person name="Barry K.W."/>
            <person name="Cichocki N."/>
            <person name="Veneault-Fourrey C."/>
            <person name="LaButti K."/>
            <person name="Lindquist E.A."/>
            <person name="Lipzen A."/>
            <person name="Lundell T."/>
            <person name="Morin E."/>
            <person name="Murat C."/>
            <person name="Sun H."/>
            <person name="Tunlid A."/>
            <person name="Henrissat B."/>
            <person name="Grigoriev I.V."/>
            <person name="Hibbett D.S."/>
            <person name="Martin F."/>
            <person name="Nordberg H.P."/>
            <person name="Cantor M.N."/>
            <person name="Hua S.X."/>
        </authorList>
    </citation>
    <scope>NUCLEOTIDE SEQUENCE [LARGE SCALE GENOMIC DNA]</scope>
    <source>
        <strain evidence="2 3">MAFF 305830</strain>
    </source>
</reference>
<feature type="region of interest" description="Disordered" evidence="1">
    <location>
        <begin position="233"/>
        <end position="278"/>
    </location>
</feature>
<feature type="compositionally biased region" description="Low complexity" evidence="1">
    <location>
        <begin position="255"/>
        <end position="271"/>
    </location>
</feature>
<dbReference type="EMBL" id="KN824296">
    <property type="protein sequence ID" value="KIM27905.1"/>
    <property type="molecule type" value="Genomic_DNA"/>
</dbReference>
<accession>A0A0C3ATK7</accession>
<feature type="compositionally biased region" description="Polar residues" evidence="1">
    <location>
        <begin position="464"/>
        <end position="479"/>
    </location>
</feature>
<dbReference type="STRING" id="933852.A0A0C3ATK7"/>
<feature type="region of interest" description="Disordered" evidence="1">
    <location>
        <begin position="423"/>
        <end position="516"/>
    </location>
</feature>
<evidence type="ECO:0000313" key="3">
    <source>
        <dbReference type="Proteomes" id="UP000054097"/>
    </source>
</evidence>
<feature type="compositionally biased region" description="Low complexity" evidence="1">
    <location>
        <begin position="429"/>
        <end position="439"/>
    </location>
</feature>
<organism evidence="2 3">
    <name type="scientific">Serendipita vermifera MAFF 305830</name>
    <dbReference type="NCBI Taxonomy" id="933852"/>
    <lineage>
        <taxon>Eukaryota</taxon>
        <taxon>Fungi</taxon>
        <taxon>Dikarya</taxon>
        <taxon>Basidiomycota</taxon>
        <taxon>Agaricomycotina</taxon>
        <taxon>Agaricomycetes</taxon>
        <taxon>Sebacinales</taxon>
        <taxon>Serendipitaceae</taxon>
        <taxon>Serendipita</taxon>
    </lineage>
</organism>
<evidence type="ECO:0000256" key="1">
    <source>
        <dbReference type="SAM" id="MobiDB-lite"/>
    </source>
</evidence>
<name>A0A0C3ATK7_SERVB</name>
<feature type="region of interest" description="Disordered" evidence="1">
    <location>
        <begin position="172"/>
        <end position="205"/>
    </location>
</feature>
<dbReference type="OrthoDB" id="3271284at2759"/>